<organism evidence="2 3">
    <name type="scientific">Synaphobranchus kaupii</name>
    <name type="common">Kaup's arrowtooth eel</name>
    <dbReference type="NCBI Taxonomy" id="118154"/>
    <lineage>
        <taxon>Eukaryota</taxon>
        <taxon>Metazoa</taxon>
        <taxon>Chordata</taxon>
        <taxon>Craniata</taxon>
        <taxon>Vertebrata</taxon>
        <taxon>Euteleostomi</taxon>
        <taxon>Actinopterygii</taxon>
        <taxon>Neopterygii</taxon>
        <taxon>Teleostei</taxon>
        <taxon>Anguilliformes</taxon>
        <taxon>Synaphobranchidae</taxon>
        <taxon>Synaphobranchus</taxon>
    </lineage>
</organism>
<reference evidence="2" key="1">
    <citation type="journal article" date="2023" name="Science">
        <title>Genome structures resolve the early diversification of teleost fishes.</title>
        <authorList>
            <person name="Parey E."/>
            <person name="Louis A."/>
            <person name="Montfort J."/>
            <person name="Bouchez O."/>
            <person name="Roques C."/>
            <person name="Iampietro C."/>
            <person name="Lluch J."/>
            <person name="Castinel A."/>
            <person name="Donnadieu C."/>
            <person name="Desvignes T."/>
            <person name="Floi Bucao C."/>
            <person name="Jouanno E."/>
            <person name="Wen M."/>
            <person name="Mejri S."/>
            <person name="Dirks R."/>
            <person name="Jansen H."/>
            <person name="Henkel C."/>
            <person name="Chen W.J."/>
            <person name="Zahm M."/>
            <person name="Cabau C."/>
            <person name="Klopp C."/>
            <person name="Thompson A.W."/>
            <person name="Robinson-Rechavi M."/>
            <person name="Braasch I."/>
            <person name="Lecointre G."/>
            <person name="Bobe J."/>
            <person name="Postlethwait J.H."/>
            <person name="Berthelot C."/>
            <person name="Roest Crollius H."/>
            <person name="Guiguen Y."/>
        </authorList>
    </citation>
    <scope>NUCLEOTIDE SEQUENCE</scope>
    <source>
        <strain evidence="2">WJC10195</strain>
    </source>
</reference>
<evidence type="ECO:0000256" key="1">
    <source>
        <dbReference type="SAM" id="MobiDB-lite"/>
    </source>
</evidence>
<sequence>MGNKWKNLPFLHTGREAGTFLTFSEAYCTAFRPGSKSQRLPNRHAREPGPTGEGLEGPGRQATAPYRADPLLAPRQPTFITAGKR</sequence>
<dbReference type="Proteomes" id="UP001152622">
    <property type="component" value="Chromosome 3"/>
</dbReference>
<keyword evidence="3" id="KW-1185">Reference proteome</keyword>
<proteinExistence type="predicted"/>
<evidence type="ECO:0000313" key="2">
    <source>
        <dbReference type="EMBL" id="KAJ8368882.1"/>
    </source>
</evidence>
<protein>
    <submittedName>
        <fullName evidence="2">Uncharacterized protein</fullName>
    </submittedName>
</protein>
<dbReference type="AlphaFoldDB" id="A0A9Q1J582"/>
<feature type="region of interest" description="Disordered" evidence="1">
    <location>
        <begin position="33"/>
        <end position="85"/>
    </location>
</feature>
<gene>
    <name evidence="2" type="ORF">SKAU_G00089100</name>
</gene>
<evidence type="ECO:0000313" key="3">
    <source>
        <dbReference type="Proteomes" id="UP001152622"/>
    </source>
</evidence>
<dbReference type="EMBL" id="JAINUF010000003">
    <property type="protein sequence ID" value="KAJ8368882.1"/>
    <property type="molecule type" value="Genomic_DNA"/>
</dbReference>
<name>A0A9Q1J582_SYNKA</name>
<accession>A0A9Q1J582</accession>
<comment type="caution">
    <text evidence="2">The sequence shown here is derived from an EMBL/GenBank/DDBJ whole genome shotgun (WGS) entry which is preliminary data.</text>
</comment>